<dbReference type="Gene3D" id="3.40.50.620">
    <property type="entry name" value="HUPs"/>
    <property type="match status" value="1"/>
</dbReference>
<dbReference type="EMBL" id="CAKOAT010099933">
    <property type="protein sequence ID" value="CAH8324008.1"/>
    <property type="molecule type" value="Genomic_DNA"/>
</dbReference>
<dbReference type="GO" id="GO:0061630">
    <property type="term" value="F:ubiquitin protein ligase activity"/>
    <property type="evidence" value="ECO:0007669"/>
    <property type="project" value="UniProtKB-EC"/>
</dbReference>
<dbReference type="PANTHER" id="PTHR45647:SF145">
    <property type="entry name" value="U-BOX DOMAIN-CONTAINING PROTEIN 34"/>
    <property type="match status" value="1"/>
</dbReference>
<comment type="catalytic activity">
    <reaction evidence="1">
        <text>S-ubiquitinyl-[E2 ubiquitin-conjugating enzyme]-L-cysteine + [acceptor protein]-L-lysine = [E2 ubiquitin-conjugating enzyme]-L-cysteine + N(6)-ubiquitinyl-[acceptor protein]-L-lysine.</text>
        <dbReference type="EC" id="2.3.2.27"/>
    </reaction>
</comment>
<dbReference type="CDD" id="cd01989">
    <property type="entry name" value="USP_STK_Ubox_N"/>
    <property type="match status" value="1"/>
</dbReference>
<feature type="region of interest" description="Disordered" evidence="13">
    <location>
        <begin position="303"/>
        <end position="325"/>
    </location>
</feature>
<evidence type="ECO:0000256" key="8">
    <source>
        <dbReference type="ARBA" id="ARBA00022777"/>
    </source>
</evidence>
<dbReference type="Proteomes" id="UP001642260">
    <property type="component" value="Unassembled WGS sequence"/>
</dbReference>
<keyword evidence="9" id="KW-0833">Ubl conjugation pathway</keyword>
<dbReference type="PROSITE" id="PS00107">
    <property type="entry name" value="PROTEIN_KINASE_ATP"/>
    <property type="match status" value="1"/>
</dbReference>
<dbReference type="SUPFAM" id="SSF56112">
    <property type="entry name" value="Protein kinase-like (PK-like)"/>
    <property type="match status" value="1"/>
</dbReference>
<evidence type="ECO:0000313" key="16">
    <source>
        <dbReference type="EMBL" id="CAH8324008.1"/>
    </source>
</evidence>
<keyword evidence="12" id="KW-0175">Coiled coil</keyword>
<dbReference type="InterPro" id="IPR011009">
    <property type="entry name" value="Kinase-like_dom_sf"/>
</dbReference>
<keyword evidence="6" id="KW-0808">Transferase</keyword>
<evidence type="ECO:0000256" key="11">
    <source>
        <dbReference type="PROSITE-ProRule" id="PRU10141"/>
    </source>
</evidence>
<evidence type="ECO:0000256" key="9">
    <source>
        <dbReference type="ARBA" id="ARBA00022786"/>
    </source>
</evidence>
<keyword evidence="7 11" id="KW-0547">Nucleotide-binding</keyword>
<keyword evidence="17" id="KW-1185">Reference proteome</keyword>
<dbReference type="PANTHER" id="PTHR45647">
    <property type="entry name" value="OS02G0152300 PROTEIN"/>
    <property type="match status" value="1"/>
</dbReference>
<dbReference type="SUPFAM" id="SSF57850">
    <property type="entry name" value="RING/U-box"/>
    <property type="match status" value="1"/>
</dbReference>
<comment type="pathway">
    <text evidence="3">Protein modification; protein ubiquitination.</text>
</comment>
<feature type="binding site" evidence="11">
    <location>
        <position position="486"/>
    </location>
    <ligand>
        <name>ATP</name>
        <dbReference type="ChEBI" id="CHEBI:30616"/>
    </ligand>
</feature>
<evidence type="ECO:0000313" key="17">
    <source>
        <dbReference type="Proteomes" id="UP001642260"/>
    </source>
</evidence>
<evidence type="ECO:0000256" key="12">
    <source>
        <dbReference type="SAM" id="Coils"/>
    </source>
</evidence>
<feature type="coiled-coil region" evidence="12">
    <location>
        <begin position="325"/>
        <end position="412"/>
    </location>
</feature>
<dbReference type="PROSITE" id="PS51698">
    <property type="entry name" value="U_BOX"/>
    <property type="match status" value="1"/>
</dbReference>
<evidence type="ECO:0000259" key="14">
    <source>
        <dbReference type="PROSITE" id="PS50011"/>
    </source>
</evidence>
<dbReference type="InterPro" id="IPR008271">
    <property type="entry name" value="Ser/Thr_kinase_AS"/>
</dbReference>
<dbReference type="InterPro" id="IPR003613">
    <property type="entry name" value="Ubox_domain"/>
</dbReference>
<dbReference type="InterPro" id="IPR051348">
    <property type="entry name" value="U-box_ubiquitin_ligases"/>
</dbReference>
<dbReference type="GO" id="GO:0005524">
    <property type="term" value="F:ATP binding"/>
    <property type="evidence" value="ECO:0007669"/>
    <property type="project" value="UniProtKB-UniRule"/>
</dbReference>
<evidence type="ECO:0000259" key="15">
    <source>
        <dbReference type="PROSITE" id="PS51698"/>
    </source>
</evidence>
<dbReference type="PROSITE" id="PS00108">
    <property type="entry name" value="PROTEIN_KINASE_ST"/>
    <property type="match status" value="1"/>
</dbReference>
<dbReference type="EC" id="2.3.2.27" evidence="4"/>
<reference evidence="16 17" key="1">
    <citation type="submission" date="2022-03" db="EMBL/GenBank/DDBJ databases">
        <authorList>
            <person name="Macdonald S."/>
            <person name="Ahmed S."/>
            <person name="Newling K."/>
        </authorList>
    </citation>
    <scope>NUCLEOTIDE SEQUENCE [LARGE SCALE GENOMIC DNA]</scope>
</reference>
<dbReference type="CDD" id="cd16655">
    <property type="entry name" value="RING-Ubox_WDSUB1-like"/>
    <property type="match status" value="1"/>
</dbReference>
<dbReference type="AlphaFoldDB" id="A0ABC8JF17"/>
<keyword evidence="5" id="KW-0723">Serine/threonine-protein kinase</keyword>
<gene>
    <name evidence="16" type="ORF">ERUC_LOCUS10029</name>
</gene>
<dbReference type="InterPro" id="IPR001245">
    <property type="entry name" value="Ser-Thr/Tyr_kinase_cat_dom"/>
</dbReference>
<evidence type="ECO:0000256" key="3">
    <source>
        <dbReference type="ARBA" id="ARBA00004906"/>
    </source>
</evidence>
<comment type="function">
    <text evidence="2">Functions as an E3 ubiquitin ligase.</text>
</comment>
<dbReference type="InterPro" id="IPR017441">
    <property type="entry name" value="Protein_kinase_ATP_BS"/>
</dbReference>
<evidence type="ECO:0000256" key="1">
    <source>
        <dbReference type="ARBA" id="ARBA00000900"/>
    </source>
</evidence>
<evidence type="ECO:0000256" key="6">
    <source>
        <dbReference type="ARBA" id="ARBA00022679"/>
    </source>
</evidence>
<sequence>MVATLKQEGRDMSVGGGGSMAEEGELFVAVAVKGIIGDKLGGAGSRRAVRWAVDNLLPKAGRFVMIHIIPSITTIPTPTGKRLPVEEVDERLVEMYVRDVKQEFETVFVPFLKMCESSSSTKVETLLIEFDDPAKALLRFIYKSGIDSLVMGSFNSNIFTRRIKGPGVPLTVLKYAPATCEVHIVYKDRITTKPMEPLINAVPCISLKAAMTTHGYLKGVARFHTVHGPTLSDRRESIEVGTRSATTSESRLGALSLGYSQPKRPQISKVASAIDPKIVRRRGKSDIPHLNYSDFDITTEPQSSLDNIIRQERGSDSETSGKSKEVEIEAEVEHLKKELENTVVKYKQACQELFSTHNKVQVLLSECTKDARRVNNAVEKEELQRKIAALEKERHMKEVKEVEAAKDLLAREFCERQMVETNALKTYLEEKKVTDQHLETDQQYRKYTIGEIVTATDGFSPEKAIGEGGYGKLYHCSLDSTPAAVKVLRLDTSEKKQEFLKKVEVLSQLRHPHVVLLLGACPENGCLVYEYLENGSLQEYIFHQKNKPPLPWFIRFRVIFEVACGLAFLHSSKPEPIIHGDIKPENILLNRNHVSKIAYVGLAKLVTNDVTMYKHYIDPEYHRTGTMRPESDLYAFGITILQLLTAREAGGLVHAVKNAITKGTLTEILDKSVIDWPLEETEELAMTGLKCAEFWWRDRPDLKEEVIPVLKRLVETANSKIKKEQSNLCAPSHYFCPLLRKIMEEPQIAADGFTYEKRAILAWLETHNISPVTRQKLDHFKLTPNNTLRSAIHDWKSRAVF</sequence>
<evidence type="ECO:0000256" key="2">
    <source>
        <dbReference type="ARBA" id="ARBA00003861"/>
    </source>
</evidence>
<dbReference type="GO" id="GO:0004674">
    <property type="term" value="F:protein serine/threonine kinase activity"/>
    <property type="evidence" value="ECO:0007669"/>
    <property type="project" value="UniProtKB-KW"/>
</dbReference>
<dbReference type="SUPFAM" id="SSF52402">
    <property type="entry name" value="Adenine nucleotide alpha hydrolases-like"/>
    <property type="match status" value="1"/>
</dbReference>
<evidence type="ECO:0000256" key="10">
    <source>
        <dbReference type="ARBA" id="ARBA00022840"/>
    </source>
</evidence>
<accession>A0ABC8JF17</accession>
<feature type="domain" description="U-box" evidence="15">
    <location>
        <begin position="729"/>
        <end position="801"/>
    </location>
</feature>
<dbReference type="InterPro" id="IPR006016">
    <property type="entry name" value="UspA"/>
</dbReference>
<comment type="caution">
    <text evidence="16">The sequence shown here is derived from an EMBL/GenBank/DDBJ whole genome shotgun (WGS) entry which is preliminary data.</text>
</comment>
<evidence type="ECO:0000256" key="13">
    <source>
        <dbReference type="SAM" id="MobiDB-lite"/>
    </source>
</evidence>
<keyword evidence="10 11" id="KW-0067">ATP-binding</keyword>
<dbReference type="InterPro" id="IPR013083">
    <property type="entry name" value="Znf_RING/FYVE/PHD"/>
</dbReference>
<proteinExistence type="predicted"/>
<feature type="compositionally biased region" description="Basic and acidic residues" evidence="13">
    <location>
        <begin position="309"/>
        <end position="325"/>
    </location>
</feature>
<name>A0ABC8JF17_ERUVS</name>
<dbReference type="Pfam" id="PF00582">
    <property type="entry name" value="Usp"/>
    <property type="match status" value="1"/>
</dbReference>
<dbReference type="PROSITE" id="PS50011">
    <property type="entry name" value="PROTEIN_KINASE_DOM"/>
    <property type="match status" value="1"/>
</dbReference>
<dbReference type="InterPro" id="IPR000719">
    <property type="entry name" value="Prot_kinase_dom"/>
</dbReference>
<evidence type="ECO:0000256" key="4">
    <source>
        <dbReference type="ARBA" id="ARBA00012483"/>
    </source>
</evidence>
<feature type="domain" description="Protein kinase" evidence="14">
    <location>
        <begin position="459"/>
        <end position="710"/>
    </location>
</feature>
<evidence type="ECO:0000256" key="7">
    <source>
        <dbReference type="ARBA" id="ARBA00022741"/>
    </source>
</evidence>
<dbReference type="SMART" id="SM00504">
    <property type="entry name" value="Ubox"/>
    <property type="match status" value="1"/>
</dbReference>
<dbReference type="Pfam" id="PF07714">
    <property type="entry name" value="PK_Tyr_Ser-Thr"/>
    <property type="match status" value="1"/>
</dbReference>
<protein>
    <recommendedName>
        <fullName evidence="4">RING-type E3 ubiquitin transferase</fullName>
        <ecNumber evidence="4">2.3.2.27</ecNumber>
    </recommendedName>
</protein>
<organism evidence="16 17">
    <name type="scientific">Eruca vesicaria subsp. sativa</name>
    <name type="common">Garden rocket</name>
    <name type="synonym">Eruca sativa</name>
    <dbReference type="NCBI Taxonomy" id="29727"/>
    <lineage>
        <taxon>Eukaryota</taxon>
        <taxon>Viridiplantae</taxon>
        <taxon>Streptophyta</taxon>
        <taxon>Embryophyta</taxon>
        <taxon>Tracheophyta</taxon>
        <taxon>Spermatophyta</taxon>
        <taxon>Magnoliopsida</taxon>
        <taxon>eudicotyledons</taxon>
        <taxon>Gunneridae</taxon>
        <taxon>Pentapetalae</taxon>
        <taxon>rosids</taxon>
        <taxon>malvids</taxon>
        <taxon>Brassicales</taxon>
        <taxon>Brassicaceae</taxon>
        <taxon>Brassiceae</taxon>
        <taxon>Eruca</taxon>
    </lineage>
</organism>
<dbReference type="Gene3D" id="3.30.200.20">
    <property type="entry name" value="Phosphorylase Kinase, domain 1"/>
    <property type="match status" value="1"/>
</dbReference>
<keyword evidence="8" id="KW-0418">Kinase</keyword>
<evidence type="ECO:0000256" key="5">
    <source>
        <dbReference type="ARBA" id="ARBA00022527"/>
    </source>
</evidence>
<dbReference type="SMART" id="SM00220">
    <property type="entry name" value="S_TKc"/>
    <property type="match status" value="1"/>
</dbReference>
<dbReference type="Pfam" id="PF04564">
    <property type="entry name" value="U-box"/>
    <property type="match status" value="1"/>
</dbReference>
<dbReference type="Gene3D" id="1.10.510.10">
    <property type="entry name" value="Transferase(Phosphotransferase) domain 1"/>
    <property type="match status" value="1"/>
</dbReference>
<dbReference type="InterPro" id="IPR014729">
    <property type="entry name" value="Rossmann-like_a/b/a_fold"/>
</dbReference>
<dbReference type="Gene3D" id="3.30.40.10">
    <property type="entry name" value="Zinc/RING finger domain, C3HC4 (zinc finger)"/>
    <property type="match status" value="1"/>
</dbReference>